<dbReference type="Proteomes" id="UP000269573">
    <property type="component" value="Unassembled WGS sequence"/>
</dbReference>
<dbReference type="GO" id="GO:0016740">
    <property type="term" value="F:transferase activity"/>
    <property type="evidence" value="ECO:0007669"/>
    <property type="project" value="UniProtKB-KW"/>
</dbReference>
<comment type="caution">
    <text evidence="1">The sequence shown here is derived from an EMBL/GenBank/DDBJ whole genome shotgun (WGS) entry which is preliminary data.</text>
</comment>
<proteinExistence type="predicted"/>
<reference evidence="1 2" key="1">
    <citation type="submission" date="2018-10" db="EMBL/GenBank/DDBJ databases">
        <title>Phylogenomics of Brevibacillus.</title>
        <authorList>
            <person name="Dunlap C."/>
        </authorList>
    </citation>
    <scope>NUCLEOTIDE SEQUENCE [LARGE SCALE GENOMIC DNA]</scope>
    <source>
        <strain evidence="1 2">JCM 15774</strain>
    </source>
</reference>
<evidence type="ECO:0000313" key="1">
    <source>
        <dbReference type="EMBL" id="RNB80510.1"/>
    </source>
</evidence>
<evidence type="ECO:0000313" key="2">
    <source>
        <dbReference type="Proteomes" id="UP000269573"/>
    </source>
</evidence>
<dbReference type="InterPro" id="IPR018775">
    <property type="entry name" value="RlaP"/>
</dbReference>
<dbReference type="EMBL" id="RHHU01000017">
    <property type="protein sequence ID" value="RNB80510.1"/>
    <property type="molecule type" value="Genomic_DNA"/>
</dbReference>
<organism evidence="1 2">
    <name type="scientific">Brevibacillus nitrificans</name>
    <dbReference type="NCBI Taxonomy" id="651560"/>
    <lineage>
        <taxon>Bacteria</taxon>
        <taxon>Bacillati</taxon>
        <taxon>Bacillota</taxon>
        <taxon>Bacilli</taxon>
        <taxon>Bacillales</taxon>
        <taxon>Paenibacillaceae</taxon>
        <taxon>Brevibacillus</taxon>
    </lineage>
</organism>
<dbReference type="PANTHER" id="PTHR34817:SF2">
    <property type="entry name" value="NUCLEOTIDYLTRANSFERASE"/>
    <property type="match status" value="1"/>
</dbReference>
<gene>
    <name evidence="1" type="ORF">EDM59_24595</name>
</gene>
<keyword evidence="1" id="KW-0808">Transferase</keyword>
<accession>A0A3M8CXI4</accession>
<dbReference type="RefSeq" id="WP_122926021.1">
    <property type="nucleotide sequence ID" value="NZ_RHHU01000017.1"/>
</dbReference>
<dbReference type="PANTHER" id="PTHR34817">
    <property type="entry name" value="NUCLEOTIDYLTRANSFERASE"/>
    <property type="match status" value="1"/>
</dbReference>
<dbReference type="Pfam" id="PF10127">
    <property type="entry name" value="RlaP"/>
    <property type="match status" value="1"/>
</dbReference>
<protein>
    <submittedName>
        <fullName evidence="1">Nucleotidyltransferase domain-containing protein</fullName>
    </submittedName>
</protein>
<dbReference type="AlphaFoldDB" id="A0A3M8CXI4"/>
<name>A0A3M8CXI4_9BACL</name>
<sequence>MSPYKSLILHELAKIEQEENVQILFACESGSRAWGFPSLDSDYDVRFVYVRPVEWYLSIDDRRDVIERPIHNMLDINGWDLRKALQLFRKSNPPLLEWLQSPISYMETYSIAEQLRSLSSFTYSPKSCMYHYLNMAKGNERDYLREEQVRVKKYFYVLRPILACEWLRKYDSTPPMEFAKLVETLIPQDSELYQVILELLARKREGEELDVEPRIPVIHTYVQEKLSHLESLAASLTHGRDATEELNTLFRSALHEVWSTPIRWNK</sequence>
<keyword evidence="2" id="KW-1185">Reference proteome</keyword>